<evidence type="ECO:0000259" key="2">
    <source>
        <dbReference type="Pfam" id="PF20183"/>
    </source>
</evidence>
<evidence type="ECO:0000313" key="4">
    <source>
        <dbReference type="Proteomes" id="UP001433268"/>
    </source>
</evidence>
<keyword evidence="4" id="KW-1185">Reference proteome</keyword>
<dbReference type="GeneID" id="92050694"/>
<accession>A0ABR1V9D1</accession>
<dbReference type="InterPro" id="IPR046676">
    <property type="entry name" value="DUF6546"/>
</dbReference>
<proteinExistence type="predicted"/>
<dbReference type="Proteomes" id="UP001433268">
    <property type="component" value="Unassembled WGS sequence"/>
</dbReference>
<reference evidence="3 4" key="1">
    <citation type="submission" date="2023-01" db="EMBL/GenBank/DDBJ databases">
        <title>Analysis of 21 Apiospora genomes using comparative genomics revels a genus with tremendous synthesis potential of carbohydrate active enzymes and secondary metabolites.</title>
        <authorList>
            <person name="Sorensen T."/>
        </authorList>
    </citation>
    <scope>NUCLEOTIDE SEQUENCE [LARGE SCALE GENOMIC DNA]</scope>
    <source>
        <strain evidence="3 4">CBS 114990</strain>
    </source>
</reference>
<protein>
    <recommendedName>
        <fullName evidence="2">DUF6546 domain-containing protein</fullName>
    </recommendedName>
</protein>
<feature type="domain" description="DUF6546" evidence="2">
    <location>
        <begin position="98"/>
        <end position="247"/>
    </location>
</feature>
<sequence length="259" mass="28477">MLEHQPPKMGWSALPSELRAMVMGRVTRHARIGSLASVCREWQVAFAYAISKLFSILHTWDASAVTQGIAHGIELDLKITFPSDPDDLTGRVRSPRSRSRPIPEGPAASRPKSQTLKALVAVGLFDAHDFLNYCRPGSAVAPGAWGRLEVLWLTSGFLVPGDENIRRLEAVLKAAAKASSGMLSLQAMQILTARDMNRQVGSFAYAQSRCGTATVTWKATWQYSLGECVREAWMECADYKRVTLGSKEDTRSILKGKID</sequence>
<gene>
    <name evidence="3" type="ORF">PG997_013320</name>
</gene>
<evidence type="ECO:0000313" key="3">
    <source>
        <dbReference type="EMBL" id="KAK8066573.1"/>
    </source>
</evidence>
<organism evidence="3 4">
    <name type="scientific">Apiospora hydei</name>
    <dbReference type="NCBI Taxonomy" id="1337664"/>
    <lineage>
        <taxon>Eukaryota</taxon>
        <taxon>Fungi</taxon>
        <taxon>Dikarya</taxon>
        <taxon>Ascomycota</taxon>
        <taxon>Pezizomycotina</taxon>
        <taxon>Sordariomycetes</taxon>
        <taxon>Xylariomycetidae</taxon>
        <taxon>Amphisphaeriales</taxon>
        <taxon>Apiosporaceae</taxon>
        <taxon>Apiospora</taxon>
    </lineage>
</organism>
<dbReference type="EMBL" id="JAQQWN010000009">
    <property type="protein sequence ID" value="KAK8066573.1"/>
    <property type="molecule type" value="Genomic_DNA"/>
</dbReference>
<dbReference type="RefSeq" id="XP_066663326.1">
    <property type="nucleotide sequence ID" value="XM_066817634.1"/>
</dbReference>
<name>A0ABR1V9D1_9PEZI</name>
<comment type="caution">
    <text evidence="3">The sequence shown here is derived from an EMBL/GenBank/DDBJ whole genome shotgun (WGS) entry which is preliminary data.</text>
</comment>
<dbReference type="Pfam" id="PF20183">
    <property type="entry name" value="DUF6546"/>
    <property type="match status" value="1"/>
</dbReference>
<feature type="region of interest" description="Disordered" evidence="1">
    <location>
        <begin position="86"/>
        <end position="113"/>
    </location>
</feature>
<evidence type="ECO:0000256" key="1">
    <source>
        <dbReference type="SAM" id="MobiDB-lite"/>
    </source>
</evidence>